<dbReference type="AlphaFoldDB" id="A0A2P6QLQ9"/>
<reference evidence="4 5" key="1">
    <citation type="journal article" date="2018" name="Nat. Genet.">
        <title>The Rosa genome provides new insights in the design of modern roses.</title>
        <authorList>
            <person name="Bendahmane M."/>
        </authorList>
    </citation>
    <scope>NUCLEOTIDE SEQUENCE [LARGE SCALE GENOMIC DNA]</scope>
    <source>
        <strain evidence="5">cv. Old Blush</strain>
    </source>
</reference>
<dbReference type="Proteomes" id="UP000238479">
    <property type="component" value="Chromosome 5"/>
</dbReference>
<keyword evidence="2 3" id="KW-0175">Coiled coil</keyword>
<comment type="caution">
    <text evidence="4">The sequence shown here is derived from an EMBL/GenBank/DDBJ whole genome shotgun (WGS) entry which is preliminary data.</text>
</comment>
<organism evidence="4 5">
    <name type="scientific">Rosa chinensis</name>
    <name type="common">China rose</name>
    <dbReference type="NCBI Taxonomy" id="74649"/>
    <lineage>
        <taxon>Eukaryota</taxon>
        <taxon>Viridiplantae</taxon>
        <taxon>Streptophyta</taxon>
        <taxon>Embryophyta</taxon>
        <taxon>Tracheophyta</taxon>
        <taxon>Spermatophyta</taxon>
        <taxon>Magnoliopsida</taxon>
        <taxon>eudicotyledons</taxon>
        <taxon>Gunneridae</taxon>
        <taxon>Pentapetalae</taxon>
        <taxon>rosids</taxon>
        <taxon>fabids</taxon>
        <taxon>Rosales</taxon>
        <taxon>Rosaceae</taxon>
        <taxon>Rosoideae</taxon>
        <taxon>Rosoideae incertae sedis</taxon>
        <taxon>Rosa</taxon>
    </lineage>
</organism>
<dbReference type="Pfam" id="PF05701">
    <property type="entry name" value="WEMBL"/>
    <property type="match status" value="1"/>
</dbReference>
<feature type="coiled-coil region" evidence="3">
    <location>
        <begin position="7"/>
        <end position="51"/>
    </location>
</feature>
<dbReference type="STRING" id="74649.A0A2P6QLQ9"/>
<sequence length="136" mass="15286">MRVAAAMAQVEAVKASENEALKRLEATRKEIEDMKAATVEAKKRAEMAEAAKMAVEGELRRWRECEQKKAADAASRILAETESSVESSLRHFRIQMQNSQMKTAQGRKMEKSKTSVLKKTLLPTLSGMFNKEKEPD</sequence>
<dbReference type="InterPro" id="IPR008545">
    <property type="entry name" value="Web"/>
</dbReference>
<dbReference type="PANTHER" id="PTHR32054">
    <property type="entry name" value="HEAVY CHAIN, PUTATIVE, EXPRESSED-RELATED-RELATED"/>
    <property type="match status" value="1"/>
</dbReference>
<dbReference type="GO" id="GO:0009904">
    <property type="term" value="P:chloroplast accumulation movement"/>
    <property type="evidence" value="ECO:0007669"/>
    <property type="project" value="TreeGrafter"/>
</dbReference>
<evidence type="ECO:0000256" key="3">
    <source>
        <dbReference type="SAM" id="Coils"/>
    </source>
</evidence>
<evidence type="ECO:0000256" key="1">
    <source>
        <dbReference type="ARBA" id="ARBA00005485"/>
    </source>
</evidence>
<evidence type="ECO:0000256" key="2">
    <source>
        <dbReference type="ARBA" id="ARBA00023054"/>
    </source>
</evidence>
<dbReference type="EMBL" id="PDCK01000043">
    <property type="protein sequence ID" value="PRQ35120.1"/>
    <property type="molecule type" value="Genomic_DNA"/>
</dbReference>
<accession>A0A2P6QLQ9</accession>
<evidence type="ECO:0000313" key="5">
    <source>
        <dbReference type="Proteomes" id="UP000238479"/>
    </source>
</evidence>
<proteinExistence type="inferred from homology"/>
<dbReference type="OMA" id="ATSHIKH"/>
<evidence type="ECO:0000313" key="4">
    <source>
        <dbReference type="EMBL" id="PRQ35120.1"/>
    </source>
</evidence>
<dbReference type="PANTHER" id="PTHR32054:SF3">
    <property type="entry name" value="HEAVY CHAIN, PUTATIVE, EXPRESSED-RELATED"/>
    <property type="match status" value="1"/>
</dbReference>
<dbReference type="GO" id="GO:0009903">
    <property type="term" value="P:chloroplast avoidance movement"/>
    <property type="evidence" value="ECO:0007669"/>
    <property type="project" value="TreeGrafter"/>
</dbReference>
<keyword evidence="5" id="KW-1185">Reference proteome</keyword>
<comment type="similarity">
    <text evidence="1">Belongs to the WEB family.</text>
</comment>
<protein>
    <submittedName>
        <fullName evidence="4">Putative WEB family protein</fullName>
    </submittedName>
</protein>
<name>A0A2P6QLQ9_ROSCH</name>
<dbReference type="GO" id="GO:0005829">
    <property type="term" value="C:cytosol"/>
    <property type="evidence" value="ECO:0007669"/>
    <property type="project" value="TreeGrafter"/>
</dbReference>
<gene>
    <name evidence="4" type="ORF">RchiOBHm_Chr5g0076551</name>
</gene>
<dbReference type="Gramene" id="PRQ35120">
    <property type="protein sequence ID" value="PRQ35120"/>
    <property type="gene ID" value="RchiOBHm_Chr5g0076551"/>
</dbReference>